<evidence type="ECO:0000256" key="5">
    <source>
        <dbReference type="ARBA" id="ARBA00022705"/>
    </source>
</evidence>
<dbReference type="PANTHER" id="PTHR42210">
    <property type="entry name" value="DNA POLYMERASE II LARGE SUBUNIT"/>
    <property type="match status" value="1"/>
</dbReference>
<dbReference type="PIRSF" id="PIRSF016275">
    <property type="entry name" value="PolC_DP2"/>
    <property type="match status" value="1"/>
</dbReference>
<evidence type="ECO:0000256" key="3">
    <source>
        <dbReference type="ARBA" id="ARBA00022679"/>
    </source>
</evidence>
<evidence type="ECO:0000256" key="6">
    <source>
        <dbReference type="ARBA" id="ARBA00022722"/>
    </source>
</evidence>
<comment type="similarity">
    <text evidence="1 14">Belongs to the archaeal DNA polymerase II family.</text>
</comment>
<evidence type="ECO:0000256" key="1">
    <source>
        <dbReference type="ARBA" id="ARBA00011053"/>
    </source>
</evidence>
<name>A0A7G9Z193_9EURY</name>
<comment type="function">
    <text evidence="12 14">Possesses two activities: a DNA synthesis (polymerase) and an exonucleolytic activity that degrades single-stranded DNA in the 3'- to 5'-direction. Has a template-primer preference which is characteristic of a replicative DNA polymerase.</text>
</comment>
<keyword evidence="10 14" id="KW-0238">DNA-binding</keyword>
<dbReference type="GO" id="GO:0003677">
    <property type="term" value="F:DNA binding"/>
    <property type="evidence" value="ECO:0007669"/>
    <property type="project" value="UniProtKB-UniRule"/>
</dbReference>
<reference evidence="19" key="1">
    <citation type="submission" date="2020-06" db="EMBL/GenBank/DDBJ databases">
        <title>Unique genomic features of the anaerobic methanotrophic archaea.</title>
        <authorList>
            <person name="Chadwick G.L."/>
            <person name="Skennerton C.T."/>
            <person name="Laso-Perez R."/>
            <person name="Leu A.O."/>
            <person name="Speth D.R."/>
            <person name="Yu H."/>
            <person name="Morgan-Lang C."/>
            <person name="Hatzenpichler R."/>
            <person name="Goudeau D."/>
            <person name="Malmstrom R."/>
            <person name="Brazelton W.J."/>
            <person name="Woyke T."/>
            <person name="Hallam S.J."/>
            <person name="Tyson G.W."/>
            <person name="Wegener G."/>
            <person name="Boetius A."/>
            <person name="Orphan V."/>
        </authorList>
    </citation>
    <scope>NUCLEOTIDE SEQUENCE</scope>
</reference>
<dbReference type="GO" id="GO:0003887">
    <property type="term" value="F:DNA-directed DNA polymerase activity"/>
    <property type="evidence" value="ECO:0007669"/>
    <property type="project" value="UniProtKB-UniRule"/>
</dbReference>
<dbReference type="InterPro" id="IPR056172">
    <property type="entry name" value="PolC_DP2_cat_dom"/>
</dbReference>
<dbReference type="GO" id="GO:0006261">
    <property type="term" value="P:DNA-templated DNA replication"/>
    <property type="evidence" value="ECO:0007669"/>
    <property type="project" value="UniProtKB-UniRule"/>
</dbReference>
<evidence type="ECO:0000256" key="14">
    <source>
        <dbReference type="HAMAP-Rule" id="MF_00324"/>
    </source>
</evidence>
<keyword evidence="3 14" id="KW-0808">Transferase</keyword>
<feature type="domain" description="DNA polymerase II large subunit DP2 N-terminal" evidence="16">
    <location>
        <begin position="14"/>
        <end position="282"/>
    </location>
</feature>
<evidence type="ECO:0000259" key="16">
    <source>
        <dbReference type="Pfam" id="PF03833"/>
    </source>
</evidence>
<dbReference type="NCBIfam" id="TIGR00354">
    <property type="entry name" value="polC"/>
    <property type="match status" value="1"/>
</dbReference>
<keyword evidence="8 14" id="KW-0269">Exonuclease</keyword>
<dbReference type="Pfam" id="PF03833">
    <property type="entry name" value="PolC_DP2_N"/>
    <property type="match status" value="1"/>
</dbReference>
<evidence type="ECO:0000256" key="7">
    <source>
        <dbReference type="ARBA" id="ARBA00022801"/>
    </source>
</evidence>
<protein>
    <recommendedName>
        <fullName evidence="14">DNA polymerase II large subunit</fullName>
        <shortName evidence="14">Pol II</shortName>
        <ecNumber evidence="14">2.7.7.7</ecNumber>
    </recommendedName>
    <alternativeName>
        <fullName evidence="14">Exodeoxyribonuclease large subunit</fullName>
        <ecNumber evidence="14">3.1.11.1</ecNumber>
    </alternativeName>
</protein>
<keyword evidence="4 14" id="KW-0548">Nucleotidyltransferase</keyword>
<evidence type="ECO:0000256" key="15">
    <source>
        <dbReference type="SAM" id="MobiDB-lite"/>
    </source>
</evidence>
<comment type="catalytic activity">
    <reaction evidence="14">
        <text>Exonucleolytic cleavage in the 3'- to 5'-direction to yield nucleoside 5'-phosphates.</text>
        <dbReference type="EC" id="3.1.11.1"/>
    </reaction>
</comment>
<keyword evidence="6 14" id="KW-0540">Nuclease</keyword>
<evidence type="ECO:0000256" key="2">
    <source>
        <dbReference type="ARBA" id="ARBA00011315"/>
    </source>
</evidence>
<dbReference type="EC" id="2.7.7.7" evidence="14"/>
<dbReference type="InterPro" id="IPR016033">
    <property type="entry name" value="PolC_DP2_N"/>
</dbReference>
<dbReference type="HAMAP" id="MF_00324">
    <property type="entry name" value="DNApol_II_L_arch"/>
    <property type="match status" value="1"/>
</dbReference>
<evidence type="ECO:0000259" key="18">
    <source>
        <dbReference type="Pfam" id="PF24846"/>
    </source>
</evidence>
<organism evidence="19">
    <name type="scientific">Candidatus Methanophagaceae archaeon ANME-1 ERB6</name>
    <dbReference type="NCBI Taxonomy" id="2759912"/>
    <lineage>
        <taxon>Archaea</taxon>
        <taxon>Methanobacteriati</taxon>
        <taxon>Methanobacteriota</taxon>
        <taxon>Stenosarchaea group</taxon>
        <taxon>Methanomicrobia</taxon>
        <taxon>Candidatus Methanophagales</taxon>
        <taxon>Candidatus Methanophagaceae</taxon>
    </lineage>
</organism>
<gene>
    <name evidence="14 19" type="primary">polC</name>
    <name evidence="19" type="ORF">KFAGBJAM_00008</name>
</gene>
<keyword evidence="7 14" id="KW-0378">Hydrolase</keyword>
<dbReference type="GO" id="GO:0006308">
    <property type="term" value="P:DNA catabolic process"/>
    <property type="evidence" value="ECO:0007669"/>
    <property type="project" value="UniProtKB-UniRule"/>
</dbReference>
<feature type="region of interest" description="Disordered" evidence="15">
    <location>
        <begin position="639"/>
        <end position="658"/>
    </location>
</feature>
<accession>A0A7G9Z193</accession>
<keyword evidence="11 14" id="KW-0511">Multifunctional enzyme</keyword>
<feature type="domain" description="DNA polymerase II large subunit DP2 catalytic" evidence="18">
    <location>
        <begin position="687"/>
        <end position="978"/>
    </location>
</feature>
<proteinExistence type="inferred from homology"/>
<dbReference type="GO" id="GO:0008310">
    <property type="term" value="F:single-stranded DNA 3'-5' DNA exonuclease activity"/>
    <property type="evidence" value="ECO:0007669"/>
    <property type="project" value="UniProtKB-EC"/>
</dbReference>
<dbReference type="EMBL" id="MT631559">
    <property type="protein sequence ID" value="QNO54027.1"/>
    <property type="molecule type" value="Genomic_DNA"/>
</dbReference>
<dbReference type="InterPro" id="IPR056171">
    <property type="entry name" value="PolC_DP2_central_dom"/>
</dbReference>
<evidence type="ECO:0000256" key="8">
    <source>
        <dbReference type="ARBA" id="ARBA00022839"/>
    </source>
</evidence>
<comment type="subunit">
    <text evidence="2 14">Heterodimer of a large subunit and a small subunit.</text>
</comment>
<evidence type="ECO:0000256" key="13">
    <source>
        <dbReference type="ARBA" id="ARBA00049244"/>
    </source>
</evidence>
<keyword evidence="9 14" id="KW-0239">DNA-directed DNA polymerase</keyword>
<sequence length="1104" mass="123683">MVKTAMTMTMTAIYDETLMEKLKKETEIARKARKRGFDPSLQPEIEITKDLAARVEALIGIKGISRRIRELEREGYSREEIALKIGFDFAEEKFGNYKRIEVIEHAVRTAVAILTEGVVAAPLDGIARVETGRNDDSSEYIKIFYSGPIRSAGGTAQALSVLVADYLRGKVGFAAYSPREEEIGRYILEVSAYAQISGLQYTPTDEEIREIVGNCPICIDGDPTEDREVGGYKDLERVATNKIRGGMVLVLTEGMAMKAPKIKRHVDKLGIQGWEWVSKLVKSKVEKGERDFLADVIAGRPVFGKPSEKGAFGLRYGRARNSGFASAGIHPATMSLLEFTAVGTQLKPELPGKAACVVPVDSIEGPIVKLRDGRLLRLNSVKDVQRVREEIAEIVDLGEILIDYGDFLETGHRLMPGAYSHEWWLKELEASVKEEAEKWRCKTPSQTEAIEIASRFAVPLHPAYTYLWEDITEQDREYLAEWICEKGCRMPDARGKSKPYSVSDEKALFIPDDAEGKIKAILEDLLVLHQTQEMMQGAGCRMQVKIEEPGALLRCLGITDDLRRDESVKIKTRPKAPTRIGMRMGRPEKSKARKMQPAPHSIFPVGEYGGKNRSLKRALKERVIEVEMGNFQTQVVMQDPRSKMQVKPKPVSSNRYQASRGKKSVDLWDYYHKTLSRLGIDFDINKVDVKCVKGLISSQKVAEHLGKGILRAKHGVFVFKDGTIRYDFTNLPLTHFKPKEIGLSVEKAKELGYSHDLNGAELKRDTQIVELKQQDIVISVDAASHLVRVSNFVDDLLQRFYDLPPYYGASSKEDLVGEVVLGLAPHTSAGILGRIIGFTRASACYAHPFFHAAKRRNCDGDEDSIILLLDALLNFSLLFLPEKRGGRMDAPIVLIPFINPKEVDKEAHNVSIATEYPLEFYEAACSGKHPKEVNIETAVSRIGQPKDVYGFGYTHDTTDIAAGPLKSLYKTLKTMVDKTEAQLKLARMIRAVDECEVAETVIKNHFLRDIKGNLRAFGSQKMRCSKCNAKYRRIPLTGKCTRCGSKIVPTVHTASIKKYLGVSLRIAEEYHISDYTRQRLELLEKDVNSLFPAAEEQKALTDFM</sequence>
<dbReference type="Pfam" id="PF24844">
    <property type="entry name" value="PolC_DP2_central"/>
    <property type="match status" value="1"/>
</dbReference>
<evidence type="ECO:0000259" key="17">
    <source>
        <dbReference type="Pfam" id="PF24844"/>
    </source>
</evidence>
<evidence type="ECO:0000256" key="10">
    <source>
        <dbReference type="ARBA" id="ARBA00023125"/>
    </source>
</evidence>
<feature type="region of interest" description="Disordered" evidence="15">
    <location>
        <begin position="579"/>
        <end position="606"/>
    </location>
</feature>
<evidence type="ECO:0000313" key="19">
    <source>
        <dbReference type="EMBL" id="QNO54027.1"/>
    </source>
</evidence>
<dbReference type="NCBIfam" id="NF003103">
    <property type="entry name" value="PRK04023.1"/>
    <property type="match status" value="1"/>
</dbReference>
<dbReference type="EC" id="3.1.11.1" evidence="14"/>
<keyword evidence="5 14" id="KW-0235">DNA replication</keyword>
<comment type="catalytic activity">
    <reaction evidence="13 14">
        <text>DNA(n) + a 2'-deoxyribonucleoside 5'-triphosphate = DNA(n+1) + diphosphate</text>
        <dbReference type="Rhea" id="RHEA:22508"/>
        <dbReference type="Rhea" id="RHEA-COMP:17339"/>
        <dbReference type="Rhea" id="RHEA-COMP:17340"/>
        <dbReference type="ChEBI" id="CHEBI:33019"/>
        <dbReference type="ChEBI" id="CHEBI:61560"/>
        <dbReference type="ChEBI" id="CHEBI:173112"/>
        <dbReference type="EC" id="2.7.7.7"/>
    </reaction>
</comment>
<dbReference type="PANTHER" id="PTHR42210:SF1">
    <property type="entry name" value="DNA POLYMERASE II LARGE SUBUNIT"/>
    <property type="match status" value="1"/>
</dbReference>
<evidence type="ECO:0000256" key="12">
    <source>
        <dbReference type="ARBA" id="ARBA00025068"/>
    </source>
</evidence>
<feature type="domain" description="DNA polymerase II large subunit DP2 central" evidence="17">
    <location>
        <begin position="287"/>
        <end position="630"/>
    </location>
</feature>
<dbReference type="InterPro" id="IPR004475">
    <property type="entry name" value="PolC_DP2"/>
</dbReference>
<dbReference type="AlphaFoldDB" id="A0A7G9Z193"/>
<evidence type="ECO:0000256" key="4">
    <source>
        <dbReference type="ARBA" id="ARBA00022695"/>
    </source>
</evidence>
<dbReference type="Pfam" id="PF24846">
    <property type="entry name" value="PolC_DP2_cat"/>
    <property type="match status" value="1"/>
</dbReference>
<evidence type="ECO:0000256" key="9">
    <source>
        <dbReference type="ARBA" id="ARBA00022932"/>
    </source>
</evidence>
<evidence type="ECO:0000256" key="11">
    <source>
        <dbReference type="ARBA" id="ARBA00023268"/>
    </source>
</evidence>